<evidence type="ECO:0000256" key="3">
    <source>
        <dbReference type="ARBA" id="ARBA00022832"/>
    </source>
</evidence>
<dbReference type="AlphaFoldDB" id="A0A382QFU6"/>
<dbReference type="SUPFAM" id="SSF56801">
    <property type="entry name" value="Acetyl-CoA synthetase-like"/>
    <property type="match status" value="1"/>
</dbReference>
<feature type="domain" description="AMP-binding enzyme C-terminal" evidence="5">
    <location>
        <begin position="1"/>
        <end position="41"/>
    </location>
</feature>
<evidence type="ECO:0000256" key="1">
    <source>
        <dbReference type="ARBA" id="ARBA00006432"/>
    </source>
</evidence>
<reference evidence="6" key="1">
    <citation type="submission" date="2018-05" db="EMBL/GenBank/DDBJ databases">
        <authorList>
            <person name="Lanie J.A."/>
            <person name="Ng W.-L."/>
            <person name="Kazmierczak K.M."/>
            <person name="Andrzejewski T.M."/>
            <person name="Davidsen T.M."/>
            <person name="Wayne K.J."/>
            <person name="Tettelin H."/>
            <person name="Glass J.I."/>
            <person name="Rusch D."/>
            <person name="Podicherti R."/>
            <person name="Tsui H.-C.T."/>
            <person name="Winkler M.E."/>
        </authorList>
    </citation>
    <scope>NUCLEOTIDE SEQUENCE</scope>
</reference>
<name>A0A382QFU6_9ZZZZ</name>
<keyword evidence="3" id="KW-0276">Fatty acid metabolism</keyword>
<keyword evidence="4" id="KW-0443">Lipid metabolism</keyword>
<proteinExistence type="inferred from homology"/>
<dbReference type="PANTHER" id="PTHR43859">
    <property type="entry name" value="ACYL-ACTIVATING ENZYME"/>
    <property type="match status" value="1"/>
</dbReference>
<organism evidence="6">
    <name type="scientific">marine metagenome</name>
    <dbReference type="NCBI Taxonomy" id="408172"/>
    <lineage>
        <taxon>unclassified sequences</taxon>
        <taxon>metagenomes</taxon>
        <taxon>ecological metagenomes</taxon>
    </lineage>
</organism>
<evidence type="ECO:0000259" key="5">
    <source>
        <dbReference type="Pfam" id="PF13193"/>
    </source>
</evidence>
<dbReference type="GO" id="GO:0016874">
    <property type="term" value="F:ligase activity"/>
    <property type="evidence" value="ECO:0007669"/>
    <property type="project" value="UniProtKB-KW"/>
</dbReference>
<keyword evidence="2" id="KW-0436">Ligase</keyword>
<dbReference type="PANTHER" id="PTHR43859:SF4">
    <property type="entry name" value="BUTANOATE--COA LIGASE AAE1-RELATED"/>
    <property type="match status" value="1"/>
</dbReference>
<evidence type="ECO:0000256" key="2">
    <source>
        <dbReference type="ARBA" id="ARBA00022598"/>
    </source>
</evidence>
<dbReference type="InterPro" id="IPR025110">
    <property type="entry name" value="AMP-bd_C"/>
</dbReference>
<dbReference type="Gene3D" id="3.30.300.30">
    <property type="match status" value="1"/>
</dbReference>
<dbReference type="InterPro" id="IPR045851">
    <property type="entry name" value="AMP-bd_C_sf"/>
</dbReference>
<accession>A0A382QFU6</accession>
<protein>
    <recommendedName>
        <fullName evidence="5">AMP-binding enzyme C-terminal domain-containing protein</fullName>
    </recommendedName>
</protein>
<sequence length="59" mass="6722">LKPGQKTTEEELIGFCKENMAKFKRPKKVIFGPMPYTATGKIQKHILRSTFQNNDPADV</sequence>
<dbReference type="GO" id="GO:0006631">
    <property type="term" value="P:fatty acid metabolic process"/>
    <property type="evidence" value="ECO:0007669"/>
    <property type="project" value="UniProtKB-KW"/>
</dbReference>
<comment type="similarity">
    <text evidence="1">Belongs to the ATP-dependent AMP-binding enzyme family.</text>
</comment>
<dbReference type="Pfam" id="PF13193">
    <property type="entry name" value="AMP-binding_C"/>
    <property type="match status" value="1"/>
</dbReference>
<gene>
    <name evidence="6" type="ORF">METZ01_LOCUS337267</name>
</gene>
<feature type="non-terminal residue" evidence="6">
    <location>
        <position position="1"/>
    </location>
</feature>
<evidence type="ECO:0000313" key="6">
    <source>
        <dbReference type="EMBL" id="SVC84413.1"/>
    </source>
</evidence>
<evidence type="ECO:0000256" key="4">
    <source>
        <dbReference type="ARBA" id="ARBA00023098"/>
    </source>
</evidence>
<dbReference type="EMBL" id="UINC01114240">
    <property type="protein sequence ID" value="SVC84413.1"/>
    <property type="molecule type" value="Genomic_DNA"/>
</dbReference>